<dbReference type="eggNOG" id="KOG2769">
    <property type="taxonomic scope" value="Eukaryota"/>
</dbReference>
<dbReference type="PhylomeDB" id="B3RU41"/>
<dbReference type="EMBL" id="DS985244">
    <property type="protein sequence ID" value="EDV25736.1"/>
    <property type="molecule type" value="Genomic_DNA"/>
</dbReference>
<evidence type="ECO:0000256" key="4">
    <source>
        <dbReference type="ARBA" id="ARBA00023242"/>
    </source>
</evidence>
<dbReference type="Pfam" id="PF08572">
    <property type="entry name" value="PRP3"/>
    <property type="match status" value="1"/>
</dbReference>
<organism evidence="8 9">
    <name type="scientific">Trichoplax adhaerens</name>
    <name type="common">Trichoplax reptans</name>
    <dbReference type="NCBI Taxonomy" id="10228"/>
    <lineage>
        <taxon>Eukaryota</taxon>
        <taxon>Metazoa</taxon>
        <taxon>Placozoa</taxon>
        <taxon>Uniplacotomia</taxon>
        <taxon>Trichoplacea</taxon>
        <taxon>Trichoplacidae</taxon>
        <taxon>Trichoplax</taxon>
    </lineage>
</organism>
<name>B3RU41_TRIAD</name>
<dbReference type="InParanoid" id="B3RU41"/>
<evidence type="ECO:0000256" key="3">
    <source>
        <dbReference type="ARBA" id="ARBA00023187"/>
    </source>
</evidence>
<feature type="compositionally biased region" description="Polar residues" evidence="5">
    <location>
        <begin position="23"/>
        <end position="33"/>
    </location>
</feature>
<gene>
    <name evidence="8" type="ORF">TRIADDRAFT_37477</name>
</gene>
<evidence type="ECO:0000259" key="6">
    <source>
        <dbReference type="Pfam" id="PF06544"/>
    </source>
</evidence>
<feature type="compositionally biased region" description="Basic and acidic residues" evidence="5">
    <location>
        <begin position="1"/>
        <end position="13"/>
    </location>
</feature>
<dbReference type="PANTHER" id="PTHR14212">
    <property type="entry name" value="U4/U6-ASSOCIATED RNA SPLICING FACTOR-RELATED"/>
    <property type="match status" value="1"/>
</dbReference>
<evidence type="ECO:0000313" key="9">
    <source>
        <dbReference type="Proteomes" id="UP000009022"/>
    </source>
</evidence>
<dbReference type="KEGG" id="tad:TRIADDRAFT_37477"/>
<feature type="domain" description="Small nuclear ribonucleoprotein Prp3 C-terminal" evidence="6">
    <location>
        <begin position="366"/>
        <end position="489"/>
    </location>
</feature>
<dbReference type="Proteomes" id="UP000009022">
    <property type="component" value="Unassembled WGS sequence"/>
</dbReference>
<evidence type="ECO:0000313" key="8">
    <source>
        <dbReference type="EMBL" id="EDV25736.1"/>
    </source>
</evidence>
<proteinExistence type="predicted"/>
<dbReference type="AlphaFoldDB" id="B3RU41"/>
<reference evidence="8 9" key="1">
    <citation type="journal article" date="2008" name="Nature">
        <title>The Trichoplax genome and the nature of placozoans.</title>
        <authorList>
            <person name="Srivastava M."/>
            <person name="Begovic E."/>
            <person name="Chapman J."/>
            <person name="Putnam N.H."/>
            <person name="Hellsten U."/>
            <person name="Kawashima T."/>
            <person name="Kuo A."/>
            <person name="Mitros T."/>
            <person name="Salamov A."/>
            <person name="Carpenter M.L."/>
            <person name="Signorovitch A.Y."/>
            <person name="Moreno M.A."/>
            <person name="Kamm K."/>
            <person name="Grimwood J."/>
            <person name="Schmutz J."/>
            <person name="Shapiro H."/>
            <person name="Grigoriev I.V."/>
            <person name="Buss L.W."/>
            <person name="Schierwater B."/>
            <person name="Dellaporta S.L."/>
            <person name="Rokhsar D.S."/>
        </authorList>
    </citation>
    <scope>NUCLEOTIDE SEQUENCE [LARGE SCALE GENOMIC DNA]</scope>
    <source>
        <strain evidence="8 9">Grell-BS-1999</strain>
    </source>
</reference>
<dbReference type="InterPro" id="IPR010541">
    <property type="entry name" value="Prp3_C"/>
</dbReference>
<evidence type="ECO:0000256" key="5">
    <source>
        <dbReference type="SAM" id="MobiDB-lite"/>
    </source>
</evidence>
<keyword evidence="3" id="KW-0508">mRNA splicing</keyword>
<keyword evidence="9" id="KW-1185">Reference proteome</keyword>
<dbReference type="CTD" id="6752524"/>
<dbReference type="CDD" id="cd24162">
    <property type="entry name" value="Prp3_C"/>
    <property type="match status" value="1"/>
</dbReference>
<feature type="domain" description="Pre-mRNA-splicing factor 3" evidence="7">
    <location>
        <begin position="135"/>
        <end position="343"/>
    </location>
</feature>
<dbReference type="GO" id="GO:0046540">
    <property type="term" value="C:U4/U6 x U5 tri-snRNP complex"/>
    <property type="evidence" value="ECO:0000318"/>
    <property type="project" value="GO_Central"/>
</dbReference>
<evidence type="ECO:0000256" key="1">
    <source>
        <dbReference type="ARBA" id="ARBA00004123"/>
    </source>
</evidence>
<dbReference type="PANTHER" id="PTHR14212:SF0">
    <property type="entry name" value="U4_U6 SMALL NUCLEAR RIBONUCLEOPROTEIN PRP3"/>
    <property type="match status" value="1"/>
</dbReference>
<dbReference type="GeneID" id="6752524"/>
<dbReference type="InterPro" id="IPR013881">
    <property type="entry name" value="Pre-mRNA_splic_Prp3_dom"/>
</dbReference>
<keyword evidence="2" id="KW-0507">mRNA processing</keyword>
<dbReference type="OrthoDB" id="10264544at2759"/>
<evidence type="ECO:0000259" key="7">
    <source>
        <dbReference type="Pfam" id="PF08572"/>
    </source>
</evidence>
<accession>B3RU41</accession>
<dbReference type="Pfam" id="PF06544">
    <property type="entry name" value="Prp3_C"/>
    <property type="match status" value="1"/>
</dbReference>
<comment type="subcellular location">
    <subcellularLocation>
        <location evidence="1">Nucleus</location>
    </subcellularLocation>
</comment>
<feature type="region of interest" description="Disordered" evidence="5">
    <location>
        <begin position="1"/>
        <end position="38"/>
    </location>
</feature>
<protein>
    <submittedName>
        <fullName evidence="8">Uncharacterized protein</fullName>
    </submittedName>
</protein>
<dbReference type="RefSeq" id="XP_002111769.1">
    <property type="nucleotide sequence ID" value="XM_002111733.1"/>
</dbReference>
<dbReference type="HOGENOM" id="CLU_015750_3_0_1"/>
<sequence length="500" mass="57561">MEITKRQIEERKKQLQGPIPQPVATQAHPTNSGPLAGQPLQLAKDAIDKARKAAELQAKIQQQFSNKPDLVSTHRAVMTCIPKSVILDKEGRIVDASGKAIQMTRRMPTLKANITAKKVEQFKTDKIDDNLENKSFFDPRVNITMGARNRRSFKFHEQGKFERVAQQLRAKEKLEKLKNEIASVAQKTGISSATKIAMLVPHKEALQDDLIPDVEWWDSYNDVELIESDEVEFRAITKLVEHPPSVKIPGDQPEQIAPKVYLTKKERKKIRRQKRKDIEAEKQERVRLGAVAPPEPKVKLSNLMRVLGNEAIQDPTKVEAHVRKQMVQRQRVHEAANAARKLTSEQKREKKIRKLKDDMNTGCHVSVYRVYSLNNQSKRYKVDANAQQFLLTGCVVMFKDINIVIVEGGPKSLKKYKRLMLHRIKWNEDVIAKQDSNKSEERRNKCCLIWEGQVKEKAFNDWRFKSFTTEIAAREHLKKYGVEHYWDLALSMSIIGEEEN</sequence>
<dbReference type="STRING" id="10228.B3RU41"/>
<evidence type="ECO:0000256" key="2">
    <source>
        <dbReference type="ARBA" id="ARBA00022664"/>
    </source>
</evidence>
<dbReference type="OMA" id="NPQHRFK"/>
<dbReference type="FunCoup" id="B3RU41">
    <property type="interactions" value="2525"/>
</dbReference>
<dbReference type="GO" id="GO:0000398">
    <property type="term" value="P:mRNA splicing, via spliceosome"/>
    <property type="evidence" value="ECO:0000318"/>
    <property type="project" value="GO_Central"/>
</dbReference>
<dbReference type="InterPro" id="IPR027104">
    <property type="entry name" value="Prp3"/>
</dbReference>
<keyword evidence="4" id="KW-0539">Nucleus</keyword>